<feature type="region of interest" description="Disordered" evidence="8">
    <location>
        <begin position="726"/>
        <end position="794"/>
    </location>
</feature>
<keyword evidence="12" id="KW-1185">Reference proteome</keyword>
<evidence type="ECO:0000259" key="10">
    <source>
        <dbReference type="PROSITE" id="PS50158"/>
    </source>
</evidence>
<dbReference type="Gramene" id="EFJ18028">
    <property type="protein sequence ID" value="EFJ18028"/>
    <property type="gene ID" value="SELMODRAFT_444691"/>
</dbReference>
<reference evidence="11 12" key="1">
    <citation type="journal article" date="2011" name="Science">
        <title>The Selaginella genome identifies genetic changes associated with the evolution of vascular plants.</title>
        <authorList>
            <person name="Banks J.A."/>
            <person name="Nishiyama T."/>
            <person name="Hasebe M."/>
            <person name="Bowman J.L."/>
            <person name="Gribskov M."/>
            <person name="dePamphilis C."/>
            <person name="Albert V.A."/>
            <person name="Aono N."/>
            <person name="Aoyama T."/>
            <person name="Ambrose B.A."/>
            <person name="Ashton N.W."/>
            <person name="Axtell M.J."/>
            <person name="Barker E."/>
            <person name="Barker M.S."/>
            <person name="Bennetzen J.L."/>
            <person name="Bonawitz N.D."/>
            <person name="Chapple C."/>
            <person name="Cheng C."/>
            <person name="Correa L.G."/>
            <person name="Dacre M."/>
            <person name="DeBarry J."/>
            <person name="Dreyer I."/>
            <person name="Elias M."/>
            <person name="Engstrom E.M."/>
            <person name="Estelle M."/>
            <person name="Feng L."/>
            <person name="Finet C."/>
            <person name="Floyd S.K."/>
            <person name="Frommer W.B."/>
            <person name="Fujita T."/>
            <person name="Gramzow L."/>
            <person name="Gutensohn M."/>
            <person name="Harholt J."/>
            <person name="Hattori M."/>
            <person name="Heyl A."/>
            <person name="Hirai T."/>
            <person name="Hiwatashi Y."/>
            <person name="Ishikawa M."/>
            <person name="Iwata M."/>
            <person name="Karol K.G."/>
            <person name="Koehler B."/>
            <person name="Kolukisaoglu U."/>
            <person name="Kubo M."/>
            <person name="Kurata T."/>
            <person name="Lalonde S."/>
            <person name="Li K."/>
            <person name="Li Y."/>
            <person name="Litt A."/>
            <person name="Lyons E."/>
            <person name="Manning G."/>
            <person name="Maruyama T."/>
            <person name="Michael T.P."/>
            <person name="Mikami K."/>
            <person name="Miyazaki S."/>
            <person name="Morinaga S."/>
            <person name="Murata T."/>
            <person name="Mueller-Roeber B."/>
            <person name="Nelson D.R."/>
            <person name="Obara M."/>
            <person name="Oguri Y."/>
            <person name="Olmstead R.G."/>
            <person name="Onodera N."/>
            <person name="Petersen B.L."/>
            <person name="Pils B."/>
            <person name="Prigge M."/>
            <person name="Rensing S.A."/>
            <person name="Riano-Pachon D.M."/>
            <person name="Roberts A.W."/>
            <person name="Sato Y."/>
            <person name="Scheller H.V."/>
            <person name="Schulz B."/>
            <person name="Schulz C."/>
            <person name="Shakirov E.V."/>
            <person name="Shibagaki N."/>
            <person name="Shinohara N."/>
            <person name="Shippen D.E."/>
            <person name="Soerensen I."/>
            <person name="Sotooka R."/>
            <person name="Sugimoto N."/>
            <person name="Sugita M."/>
            <person name="Sumikawa N."/>
            <person name="Tanurdzic M."/>
            <person name="Theissen G."/>
            <person name="Ulvskov P."/>
            <person name="Wakazuki S."/>
            <person name="Weng J.K."/>
            <person name="Willats W.W."/>
            <person name="Wipf D."/>
            <person name="Wolf P.G."/>
            <person name="Yang L."/>
            <person name="Zimmer A.D."/>
            <person name="Zhu Q."/>
            <person name="Mitros T."/>
            <person name="Hellsten U."/>
            <person name="Loque D."/>
            <person name="Otillar R."/>
            <person name="Salamov A."/>
            <person name="Schmutz J."/>
            <person name="Shapiro H."/>
            <person name="Lindquist E."/>
            <person name="Lucas S."/>
            <person name="Rokhsar D."/>
            <person name="Grigoriev I.V."/>
        </authorList>
    </citation>
    <scope>NUCLEOTIDE SEQUENCE [LARGE SCALE GENOMIC DNA]</scope>
</reference>
<dbReference type="PROSITE" id="PS50158">
    <property type="entry name" value="ZF_CCHC"/>
    <property type="match status" value="1"/>
</dbReference>
<feature type="compositionally biased region" description="Basic and acidic residues" evidence="8">
    <location>
        <begin position="750"/>
        <end position="760"/>
    </location>
</feature>
<keyword evidence="9" id="KW-0472">Membrane</keyword>
<dbReference type="PANTHER" id="PTHR13316:SF0">
    <property type="entry name" value="ZINC FINGER CCHC DOMAIN-CONTAINING PROTEIN 8"/>
    <property type="match status" value="1"/>
</dbReference>
<comment type="similarity">
    <text evidence="2">Belongs to the ZCCHC8 family.</text>
</comment>
<keyword evidence="4 7" id="KW-0863">Zinc-finger</keyword>
<evidence type="ECO:0000256" key="7">
    <source>
        <dbReference type="PROSITE-ProRule" id="PRU00047"/>
    </source>
</evidence>
<dbReference type="EMBL" id="GL377611">
    <property type="protein sequence ID" value="EFJ18028.1"/>
    <property type="molecule type" value="Genomic_DNA"/>
</dbReference>
<dbReference type="GO" id="GO:0071013">
    <property type="term" value="C:catalytic step 2 spliceosome"/>
    <property type="evidence" value="ECO:0000318"/>
    <property type="project" value="GO_Central"/>
</dbReference>
<dbReference type="GO" id="GO:0005654">
    <property type="term" value="C:nucleoplasm"/>
    <property type="evidence" value="ECO:0007669"/>
    <property type="project" value="UniProtKB-SubCell"/>
</dbReference>
<feature type="region of interest" description="Disordered" evidence="8">
    <location>
        <begin position="58"/>
        <end position="79"/>
    </location>
</feature>
<keyword evidence="6" id="KW-0539">Nucleus</keyword>
<feature type="domain" description="CCHC-type" evidence="10">
    <location>
        <begin position="184"/>
        <end position="200"/>
    </location>
</feature>
<protein>
    <recommendedName>
        <fullName evidence="10">CCHC-type domain-containing protein</fullName>
    </recommendedName>
</protein>
<feature type="region of interest" description="Disordered" evidence="8">
    <location>
        <begin position="674"/>
        <end position="694"/>
    </location>
</feature>
<dbReference type="eggNOG" id="KOG2673">
    <property type="taxonomic scope" value="Eukaryota"/>
</dbReference>
<feature type="transmembrane region" description="Helical" evidence="9">
    <location>
        <begin position="640"/>
        <end position="664"/>
    </location>
</feature>
<keyword evidence="5" id="KW-0862">Zinc</keyword>
<sequence length="794" mass="87853">MDLVPEPEEGEIGVEEVAVRHETAAATVDSIESEIASLDAAKDGACDDIIDLASEEDMDCSDDPVLPQANSRKRKSISRADDGASVQEFVSRKSQKKLQEVLLHWSEWHAAQSFEDDEVREGGTETTFGKTSPQDELVFSKRDKRKSLCMIVDVVPFCSLWSFFRIKDSFWRNRHLEIPDEASRCFNCGSYSHALRDCQRQRDMSAINSARKLFMSRKGGSNTPSRRYYESTPNGKFDDIKPGSLLSETRRSLGIGEKDPPPWLQRMREIGYPPGYMATETDEDEPSGLIMFGEDNPLSFTEDGEIIEAKPPSSTSQKMTVEFPGINAPIPEDADKRLWSRSPREALQKVGRQQPFVTATAEKKKHLIDAKAWHGGLPVVKYRPRHFDAHLGDLYHISFIHYTQLHDKLSCRHPGNWEPVLVRWWGLAFLLLLDDCPPWYTRNIQEHGKSVTAKESLRRSRWSRERAEVKVVISARVWKDCGISSGELSASHTGNGGSYRTSFSTLGGGLLPPPFPSCKAKRSKVSVVVVLEREKRKERKWCLAVRIIHPHIIIAPPPPAPPQAISLYTPRFYFFQMTRSQGAGATTNPLPGASVHHNFYLEDSRAGAASSRAGAANSRCNKQTINAGDNPCRFQSPLPYMLAGLAAMVLLVVISLMILACSYLRGYFSDSNGGSGGSSGSSSAPGSDPENPKAASLQALHNGFAASPEKIVVILAGQDKPTHLAQPIQVTNKLDLDRSSSASEGDEDGDAQKGDRDEKNSKRKKKKNASSSSSSLEDDSSSNDVDSQQVYDRV</sequence>
<dbReference type="Proteomes" id="UP000001514">
    <property type="component" value="Unassembled WGS sequence"/>
</dbReference>
<evidence type="ECO:0000256" key="4">
    <source>
        <dbReference type="ARBA" id="ARBA00022771"/>
    </source>
</evidence>
<dbReference type="KEGG" id="smo:SELMODRAFT_444691"/>
<dbReference type="GO" id="GO:0003723">
    <property type="term" value="F:RNA binding"/>
    <property type="evidence" value="ECO:0000318"/>
    <property type="project" value="GO_Central"/>
</dbReference>
<evidence type="ECO:0000256" key="3">
    <source>
        <dbReference type="ARBA" id="ARBA00022723"/>
    </source>
</evidence>
<dbReference type="Pfam" id="PF04046">
    <property type="entry name" value="PSP"/>
    <property type="match status" value="1"/>
</dbReference>
<evidence type="ECO:0000256" key="9">
    <source>
        <dbReference type="SAM" id="Phobius"/>
    </source>
</evidence>
<accession>D8SC51</accession>
<dbReference type="HOGENOM" id="CLU_353907_0_0_1"/>
<evidence type="ECO:0000313" key="12">
    <source>
        <dbReference type="Proteomes" id="UP000001514"/>
    </source>
</evidence>
<dbReference type="InParanoid" id="D8SC51"/>
<keyword evidence="3" id="KW-0479">Metal-binding</keyword>
<evidence type="ECO:0000256" key="2">
    <source>
        <dbReference type="ARBA" id="ARBA00007497"/>
    </source>
</evidence>
<evidence type="ECO:0000313" key="11">
    <source>
        <dbReference type="EMBL" id="EFJ18028.1"/>
    </source>
</evidence>
<comment type="subcellular location">
    <subcellularLocation>
        <location evidence="1">Nucleus</location>
        <location evidence="1">Nucleoplasm</location>
    </subcellularLocation>
</comment>
<dbReference type="GO" id="GO:0008270">
    <property type="term" value="F:zinc ion binding"/>
    <property type="evidence" value="ECO:0007669"/>
    <property type="project" value="UniProtKB-KW"/>
</dbReference>
<dbReference type="AlphaFoldDB" id="D8SC51"/>
<dbReference type="GO" id="GO:0006396">
    <property type="term" value="P:RNA processing"/>
    <property type="evidence" value="ECO:0000318"/>
    <property type="project" value="GO_Central"/>
</dbReference>
<gene>
    <name evidence="11" type="ORF">SELMODRAFT_444691</name>
</gene>
<feature type="region of interest" description="Disordered" evidence="8">
    <location>
        <begin position="215"/>
        <end position="243"/>
    </location>
</feature>
<evidence type="ECO:0000256" key="5">
    <source>
        <dbReference type="ARBA" id="ARBA00022833"/>
    </source>
</evidence>
<evidence type="ECO:0000256" key="6">
    <source>
        <dbReference type="ARBA" id="ARBA00023242"/>
    </source>
</evidence>
<keyword evidence="9" id="KW-0812">Transmembrane</keyword>
<dbReference type="SMART" id="SM00581">
    <property type="entry name" value="PSP"/>
    <property type="match status" value="1"/>
</dbReference>
<dbReference type="PANTHER" id="PTHR13316">
    <property type="entry name" value="ZINC FINGER, CCHC DOMAIN CONTAINING 8"/>
    <property type="match status" value="1"/>
</dbReference>
<organism evidence="12">
    <name type="scientific">Selaginella moellendorffii</name>
    <name type="common">Spikemoss</name>
    <dbReference type="NCBI Taxonomy" id="88036"/>
    <lineage>
        <taxon>Eukaryota</taxon>
        <taxon>Viridiplantae</taxon>
        <taxon>Streptophyta</taxon>
        <taxon>Embryophyta</taxon>
        <taxon>Tracheophyta</taxon>
        <taxon>Lycopodiopsida</taxon>
        <taxon>Selaginellales</taxon>
        <taxon>Selaginellaceae</taxon>
        <taxon>Selaginella</taxon>
    </lineage>
</organism>
<dbReference type="InterPro" id="IPR001878">
    <property type="entry name" value="Znf_CCHC"/>
</dbReference>
<keyword evidence="9" id="KW-1133">Transmembrane helix</keyword>
<dbReference type="InterPro" id="IPR006568">
    <property type="entry name" value="PSP_pro-rich"/>
</dbReference>
<evidence type="ECO:0000256" key="8">
    <source>
        <dbReference type="SAM" id="MobiDB-lite"/>
    </source>
</evidence>
<proteinExistence type="inferred from homology"/>
<evidence type="ECO:0000256" key="1">
    <source>
        <dbReference type="ARBA" id="ARBA00004642"/>
    </source>
</evidence>
<dbReference type="InterPro" id="IPR052115">
    <property type="entry name" value="NEXT_complex_subunit_ZCCHC8"/>
</dbReference>
<name>D8SC51_SELML</name>
<dbReference type="STRING" id="88036.D8SC51"/>